<feature type="compositionally biased region" description="Basic and acidic residues" evidence="1">
    <location>
        <begin position="156"/>
        <end position="167"/>
    </location>
</feature>
<dbReference type="InterPro" id="IPR019223">
    <property type="entry name" value="DUF2147"/>
</dbReference>
<name>A0AAP6JCG8_9GAMM</name>
<dbReference type="EMBL" id="JAYGII010000001">
    <property type="protein sequence ID" value="MEA5444318.1"/>
    <property type="molecule type" value="Genomic_DNA"/>
</dbReference>
<reference evidence="4 5" key="1">
    <citation type="submission" date="2023-12" db="EMBL/GenBank/DDBJ databases">
        <title>Whole-genome sequencing of halo(alkali)philic microorganisms from hypersaline lakes.</title>
        <authorList>
            <person name="Sorokin D.Y."/>
            <person name="Merkel A.Y."/>
            <person name="Messina E."/>
            <person name="Yakimov M."/>
        </authorList>
    </citation>
    <scope>NUCLEOTIDE SEQUENCE [LARGE SCALE GENOMIC DNA]</scope>
    <source>
        <strain evidence="4 5">AB-CW1</strain>
    </source>
</reference>
<proteinExistence type="predicted"/>
<dbReference type="Pfam" id="PF09917">
    <property type="entry name" value="DUF2147"/>
    <property type="match status" value="1"/>
</dbReference>
<organism evidence="4 5">
    <name type="scientific">Natronospira elongata</name>
    <dbReference type="NCBI Taxonomy" id="3110268"/>
    <lineage>
        <taxon>Bacteria</taxon>
        <taxon>Pseudomonadati</taxon>
        <taxon>Pseudomonadota</taxon>
        <taxon>Gammaproteobacteria</taxon>
        <taxon>Natronospirales</taxon>
        <taxon>Natronospiraceae</taxon>
        <taxon>Natronospira</taxon>
    </lineage>
</organism>
<dbReference type="RefSeq" id="WP_346049388.1">
    <property type="nucleotide sequence ID" value="NZ_JAYGII010000001.1"/>
</dbReference>
<keyword evidence="5" id="KW-1185">Reference proteome</keyword>
<dbReference type="Proteomes" id="UP001302316">
    <property type="component" value="Unassembled WGS sequence"/>
</dbReference>
<evidence type="ECO:0000313" key="4">
    <source>
        <dbReference type="EMBL" id="MEA5444318.1"/>
    </source>
</evidence>
<keyword evidence="2" id="KW-0732">Signal</keyword>
<feature type="domain" description="DUF2147" evidence="3">
    <location>
        <begin position="27"/>
        <end position="147"/>
    </location>
</feature>
<feature type="chain" id="PRO_5042870782" evidence="2">
    <location>
        <begin position="21"/>
        <end position="167"/>
    </location>
</feature>
<evidence type="ECO:0000256" key="1">
    <source>
        <dbReference type="SAM" id="MobiDB-lite"/>
    </source>
</evidence>
<dbReference type="PANTHER" id="PTHR36919:SF2">
    <property type="entry name" value="BLL6627 PROTEIN"/>
    <property type="match status" value="1"/>
</dbReference>
<feature type="signal peptide" evidence="2">
    <location>
        <begin position="1"/>
        <end position="20"/>
    </location>
</feature>
<evidence type="ECO:0000313" key="5">
    <source>
        <dbReference type="Proteomes" id="UP001302316"/>
    </source>
</evidence>
<evidence type="ECO:0000256" key="2">
    <source>
        <dbReference type="SAM" id="SignalP"/>
    </source>
</evidence>
<feature type="region of interest" description="Disordered" evidence="1">
    <location>
        <begin position="144"/>
        <end position="167"/>
    </location>
</feature>
<comment type="caution">
    <text evidence="4">The sequence shown here is derived from an EMBL/GenBank/DDBJ whole genome shotgun (WGS) entry which is preliminary data.</text>
</comment>
<sequence length="167" mass="19049">MKSVMPSLLVLLLAPGLILAADSGVEGLWWTEDREAVVETRIVDEQLTGRIIWLEQPYHDDGDREGELLRDRENPESDRRDQPVLGMTILSGFEKHREGDWRRGEAYDPDNGRTYSARVRLQDDGATLRLRGYVGSPVFGRSAHWERLEGQPPRDSGMHVDELGERQ</sequence>
<evidence type="ECO:0000259" key="3">
    <source>
        <dbReference type="Pfam" id="PF09917"/>
    </source>
</evidence>
<accession>A0AAP6JCG8</accession>
<dbReference type="Gene3D" id="2.40.128.520">
    <property type="match status" value="1"/>
</dbReference>
<dbReference type="PANTHER" id="PTHR36919">
    <property type="entry name" value="BLR1215 PROTEIN"/>
    <property type="match status" value="1"/>
</dbReference>
<protein>
    <submittedName>
        <fullName evidence="4">DUF2147 domain-containing protein</fullName>
    </submittedName>
</protein>
<dbReference type="AlphaFoldDB" id="A0AAP6JCG8"/>
<gene>
    <name evidence="4" type="ORF">VCB98_00615</name>
</gene>